<keyword evidence="3" id="KW-1185">Reference proteome</keyword>
<evidence type="ECO:0000256" key="1">
    <source>
        <dbReference type="SAM" id="MobiDB-lite"/>
    </source>
</evidence>
<protein>
    <submittedName>
        <fullName evidence="2">Uncharacterized protein DUF4439</fullName>
    </submittedName>
</protein>
<accession>A0A561E9I8</accession>
<organism evidence="2 3">
    <name type="scientific">Rudaeicoccus suwonensis</name>
    <dbReference type="NCBI Taxonomy" id="657409"/>
    <lineage>
        <taxon>Bacteria</taxon>
        <taxon>Bacillati</taxon>
        <taxon>Actinomycetota</taxon>
        <taxon>Actinomycetes</taxon>
        <taxon>Micrococcales</taxon>
        <taxon>Dermacoccaceae</taxon>
        <taxon>Rudaeicoccus</taxon>
    </lineage>
</organism>
<evidence type="ECO:0000313" key="2">
    <source>
        <dbReference type="EMBL" id="TWE12279.1"/>
    </source>
</evidence>
<dbReference type="Gene3D" id="1.20.1260.10">
    <property type="match status" value="1"/>
</dbReference>
<name>A0A561E9I8_9MICO</name>
<comment type="caution">
    <text evidence="2">The sequence shown here is derived from an EMBL/GenBank/DDBJ whole genome shotgun (WGS) entry which is preliminary data.</text>
</comment>
<dbReference type="PROSITE" id="PS51257">
    <property type="entry name" value="PROKAR_LIPOPROTEIN"/>
    <property type="match status" value="1"/>
</dbReference>
<gene>
    <name evidence="2" type="ORF">BKA23_1079</name>
</gene>
<dbReference type="OrthoDB" id="4868604at2"/>
<dbReference type="InterPro" id="IPR012347">
    <property type="entry name" value="Ferritin-like"/>
</dbReference>
<proteinExistence type="predicted"/>
<sequence length="325" mass="33347">MTHMPDRVPPRKTSRRTLLLATVGTTALGLTGCDIRLKKNAPDIPGIAAQGPPENQAALLALLAGVRAATTNDVPTSTSWVSRLAMMHRAQLTTLEAVMASEGIAVPAASVATSAPASSTSSPTSSTSSTAVTEPTAAQLLTIEKVGLTASLLSEVSKLTTSDLPMGAAVLATRVAATRLLGSPITLAPQSTPPTTAIVAVLPNLRAAVYGLETIIAKTPENARSRAQATLTVLYAARSSYEATAAGAAPVEPPGYDLPIQPTTDAARSRLAQQLLGTLVTTIASQVGQTHHQPAQFAGLVQLWGDVTGLSWQWGSTPAAFPGLL</sequence>
<dbReference type="EMBL" id="VIVQ01000001">
    <property type="protein sequence ID" value="TWE12279.1"/>
    <property type="molecule type" value="Genomic_DNA"/>
</dbReference>
<dbReference type="RefSeq" id="WP_145226152.1">
    <property type="nucleotide sequence ID" value="NZ_VIVQ01000001.1"/>
</dbReference>
<feature type="region of interest" description="Disordered" evidence="1">
    <location>
        <begin position="113"/>
        <end position="132"/>
    </location>
</feature>
<reference evidence="2 3" key="1">
    <citation type="submission" date="2019-06" db="EMBL/GenBank/DDBJ databases">
        <title>Sequencing the genomes of 1000 actinobacteria strains.</title>
        <authorList>
            <person name="Klenk H.-P."/>
        </authorList>
    </citation>
    <scope>NUCLEOTIDE SEQUENCE [LARGE SCALE GENOMIC DNA]</scope>
    <source>
        <strain evidence="2 3">DSM 19560</strain>
    </source>
</reference>
<evidence type="ECO:0000313" key="3">
    <source>
        <dbReference type="Proteomes" id="UP000318297"/>
    </source>
</evidence>
<dbReference type="AlphaFoldDB" id="A0A561E9I8"/>
<dbReference type="Proteomes" id="UP000318297">
    <property type="component" value="Unassembled WGS sequence"/>
</dbReference>